<dbReference type="EMBL" id="AP018933">
    <property type="protein sequence ID" value="BBG31078.1"/>
    <property type="molecule type" value="Genomic_DNA"/>
</dbReference>
<feature type="domain" description="Phage tail tape measure protein" evidence="2">
    <location>
        <begin position="136"/>
        <end position="329"/>
    </location>
</feature>
<dbReference type="AlphaFoldDB" id="A0A348HHH6"/>
<organism evidence="3 4">
    <name type="scientific">Zymobacter palmae</name>
    <dbReference type="NCBI Taxonomy" id="33074"/>
    <lineage>
        <taxon>Bacteria</taxon>
        <taxon>Pseudomonadati</taxon>
        <taxon>Pseudomonadota</taxon>
        <taxon>Gammaproteobacteria</taxon>
        <taxon>Oceanospirillales</taxon>
        <taxon>Halomonadaceae</taxon>
        <taxon>Zymobacter group</taxon>
        <taxon>Zymobacter</taxon>
    </lineage>
</organism>
<dbReference type="NCBIfam" id="TIGR01760">
    <property type="entry name" value="tape_meas_TP901"/>
    <property type="match status" value="1"/>
</dbReference>
<feature type="compositionally biased region" description="Gly residues" evidence="1">
    <location>
        <begin position="57"/>
        <end position="68"/>
    </location>
</feature>
<dbReference type="PANTHER" id="PTHR21525:SF9">
    <property type="entry name" value="CHANNEL_COLICIN DOMAIN-CONTAINING PROTEIN"/>
    <property type="match status" value="1"/>
</dbReference>
<protein>
    <submittedName>
        <fullName evidence="3">Phage-related tail protein</fullName>
    </submittedName>
</protein>
<name>A0A348HHH6_9GAMM</name>
<evidence type="ECO:0000313" key="3">
    <source>
        <dbReference type="EMBL" id="BBG31078.1"/>
    </source>
</evidence>
<keyword evidence="4" id="KW-1185">Reference proteome</keyword>
<sequence>MADASSEFNKMSLQFERTTKRLNDLQASAVQLGVMLASLDAAKAGTGGDGAEKKSAGGSGGDGDSKGGSGALGELKACKEKLDKLVQLAQKGADFDAKIALIGQSIPGFNEEMRQHLATLNRSLASDKNIVASGGDRDAILQAQQEAVQSHSIEGANADTLAAYTRNIGLYAAATGTSFKEADAVVRDLHDKLGIKSEEEFTRFGDRLTAVGSALEVRVSEIGGALATSGAWADKIGVSKEDSAALVATLLKGGMDQGEASSSFASMMKSFSTAGNLSAGDAKRLGFGSGGELYAAMQKDMMGTLNGLLDKLGDMDPAAQMKLATQLFGADGQKIVRALKTEEQEGQKTSLGDQLREARLKTHSEIDKDGKEKSPVAASDTMAAKAAAINDTAKVHFGQMNSEFERFSLLMSESLVPVTKAVVDDVTLLVRGLNNFLEAHPALMKGIGGITATLIAGKAVAIGFKAAFSGLKFLASDVKNIFGGGSRGSSGNNTALASNATKAARAVHKLTRRIAELDSTASSADGFGGDSDFERSGKRGGRRGGRKGNRAVRQARVMLKRFGGTKFGGFLGRLGGSRIGKIALAGLGSELLSGDGLLHGVMSKGASLFKGGSGLMSKAAGIFSGGGGLVSKVMGSGALKGAGKLAGKLFKPLGLLQDGWNLAEGLANGDPHQVGKAAGSAAGGWGGGLAGAAAGAAIGSVVPVVGTAIGGVVGGVLGSLGGSAAGEWLGDKAAGVYDWFTGGSKDKKDGEQNEGWLSKAATIAKRASPLTMLLPSMETMKSMGSKLADMGSSAWQSLREKGSSMLNSVTGAAKGMLNAVPFKAIGGKMAELGSSAWQTIRDQGAHLFSTAKGLLSKVPFDAIGQTLAGMGRRVWQSVREQGRTLVNSLKGAASNLLGIDSLKSLAGSLAERGREIWTHLREQGGQMLASLKEHALSLLPDSNTPKRLWDYFFGDDDSALKTKTMDASKTLPASRLDDPKSKADAVVNSTSSTNTTVTQNVNVTLHASGDAAQNQQLIDQLLQRLRSELVGGHPVASSPLDRRMNAGLTDAANG</sequence>
<feature type="region of interest" description="Disordered" evidence="1">
    <location>
        <begin position="528"/>
        <end position="550"/>
    </location>
</feature>
<evidence type="ECO:0000259" key="2">
    <source>
        <dbReference type="Pfam" id="PF10145"/>
    </source>
</evidence>
<reference evidence="3 4" key="1">
    <citation type="submission" date="2018-09" db="EMBL/GenBank/DDBJ databases">
        <title>Zymobacter palmae IAM14233 (=T109) whole genome analysis.</title>
        <authorList>
            <person name="Yanase H."/>
        </authorList>
    </citation>
    <scope>NUCLEOTIDE SEQUENCE [LARGE SCALE GENOMIC DNA]</scope>
    <source>
        <strain evidence="3 4">IAM14233</strain>
    </source>
</reference>
<gene>
    <name evidence="3" type="ORF">ZBT109_2346</name>
</gene>
<dbReference type="InterPro" id="IPR010090">
    <property type="entry name" value="Phage_tape_meas"/>
</dbReference>
<evidence type="ECO:0000313" key="4">
    <source>
        <dbReference type="Proteomes" id="UP000267342"/>
    </source>
</evidence>
<dbReference type="KEGG" id="zpl:ZBT109_2346"/>
<feature type="region of interest" description="Disordered" evidence="1">
    <location>
        <begin position="971"/>
        <end position="993"/>
    </location>
</feature>
<dbReference type="STRING" id="1123510.GCA_000620025_01895"/>
<dbReference type="RefSeq" id="WP_038279787.1">
    <property type="nucleotide sequence ID" value="NZ_AP018933.1"/>
</dbReference>
<feature type="region of interest" description="Disordered" evidence="1">
    <location>
        <begin position="1032"/>
        <end position="1054"/>
    </location>
</feature>
<accession>A0A348HHH6</accession>
<dbReference type="Pfam" id="PF10145">
    <property type="entry name" value="PhageMin_Tail"/>
    <property type="match status" value="1"/>
</dbReference>
<evidence type="ECO:0000256" key="1">
    <source>
        <dbReference type="SAM" id="MobiDB-lite"/>
    </source>
</evidence>
<feature type="region of interest" description="Disordered" evidence="1">
    <location>
        <begin position="44"/>
        <end position="68"/>
    </location>
</feature>
<proteinExistence type="predicted"/>
<dbReference type="Proteomes" id="UP000267342">
    <property type="component" value="Chromosome"/>
</dbReference>
<feature type="compositionally biased region" description="Basic residues" evidence="1">
    <location>
        <begin position="538"/>
        <end position="550"/>
    </location>
</feature>
<dbReference type="PANTHER" id="PTHR21525">
    <property type="entry name" value="MOTILE SPERM PROTEIN"/>
    <property type="match status" value="1"/>
</dbReference>